<keyword evidence="4 8" id="KW-0106">Calcium</keyword>
<evidence type="ECO:0000256" key="8">
    <source>
        <dbReference type="PROSITE-ProRule" id="PRU00043"/>
    </source>
</evidence>
<gene>
    <name evidence="12" type="ORF">PHET_01041</name>
</gene>
<feature type="non-terminal residue" evidence="12">
    <location>
        <position position="1598"/>
    </location>
</feature>
<evidence type="ECO:0000256" key="6">
    <source>
        <dbReference type="ARBA" id="ARBA00022989"/>
    </source>
</evidence>
<comment type="subcellular location">
    <subcellularLocation>
        <location evidence="1">Membrane</location>
    </subcellularLocation>
</comment>
<dbReference type="EMBL" id="LUCH01000313">
    <property type="protein sequence ID" value="KAF5405476.1"/>
    <property type="molecule type" value="Genomic_DNA"/>
</dbReference>
<dbReference type="InterPro" id="IPR050971">
    <property type="entry name" value="Cadherin-domain_protein"/>
</dbReference>
<feature type="domain" description="Cadherin" evidence="11">
    <location>
        <begin position="232"/>
        <end position="374"/>
    </location>
</feature>
<dbReference type="Proteomes" id="UP000748531">
    <property type="component" value="Unassembled WGS sequence"/>
</dbReference>
<feature type="region of interest" description="Disordered" evidence="9">
    <location>
        <begin position="1292"/>
        <end position="1311"/>
    </location>
</feature>
<evidence type="ECO:0000313" key="13">
    <source>
        <dbReference type="Proteomes" id="UP000748531"/>
    </source>
</evidence>
<dbReference type="CDD" id="cd11304">
    <property type="entry name" value="Cadherin_repeat"/>
    <property type="match status" value="6"/>
</dbReference>
<evidence type="ECO:0000256" key="3">
    <source>
        <dbReference type="ARBA" id="ARBA00022737"/>
    </source>
</evidence>
<sequence length="1598" mass="178637">QTHTAWYKNLLSNPPQLSYLWIKEYSRNHVKHIMYYRIICNFCWIYFSMAELVGIFEGHIPEIMVPENISIGSTVLPDIRAHLNLPPKSLVKLGPGSLTHFFRLDAENGQLINVRSVDLESPEICEAEKSCCRVEVNGLSTSIVVESHLVPRGSLTSGILDDHSFLQNERRTPEENKACRLMAFVLASATVESQLAPISKLYITITDLNDNPPVFKVENTNLKYELSEIVSTPPRIHVAFPEGSGGLNSRQDLVLANDADFSITNRVKRYWLEWGAVGKESLTPTASGSVSSIRSSNPLNVDDQNGLTWSILGPFRLVYLEAGRTLALELDTELDRERQKNYHMRLIAEDSGNLRGELHILVDVIDMNEFAPVFVDEFRTGGLQVPLHRQPTIYQKHYTLKESSPVGTEIGRLRATDEDDSPNQVITYRLGPGNPQNEVSKTFQLNPTTGSLVLVGLLDYERTKRYRLTVIAQDGPSMKYGSSLLAINDQFQQTGTTRRSTTGIVEIVVTDVNDNAPVIRFEKDNKISTGVESGTIHTGTSAHYEVWIKEDVAKGSPVTYFSTLDPDSAENGRVSCNLLNWTDRFRLREFAGLYGIETLSEFDRETTDVYYLTIKCQDQGVPPLQNSQILIIHVEDVNDLPPSFPLPIYQFHVLEDSVSGTPLLPVNANYPVAVTATDPDLNSTIVYRLEPLEPNRATNVEARLGSVGSSNAMDHLLFQIDPRLATLTTQGELDRETRALLAFHVCADDGKHSACTDVTVNLDDVNDNRPIFDRDTYVLRVEENQLSSKPLVIFRVTDADSNNQGFIFEFVNDGKPLSKTTSSAMQKTNTSEMQQYKTQFEPGSVRYHFALRENTLYLRRPLDRELRSSYHFFIRAVDVHDFSPIREFVKAGWTVNHPQNLTSQAEIFVDVGDVNDNAPILIFPNSTGPLGNRLTVSCHETMGSSVGRLQATDMDLGQNASVLFTLIHTPEVDQLFYLDTNSGELFVNTGQLEEKCGQSAIMVVSADDQGSIESKKSRAAPVERLLIKLEDKPTLAEVIAAEARHKLRYLGEGAVGSAVQNRDASIIYSSLSARAILSVVLGGSTVFLIGLLIVWMILLIYNRSKRQKRLNQLQLVQTKRQPHNTAANPQLQAAVNSPERLLYGTISSEERCASLPSQTDRTWSVRNNEKPCGSTPFPIGVDLQYGFVVKEDMDYTQTKEGNYGQYSVRLANSPTFTSSVSPTMSIPFESQRTDRPTRVWHCDTQACHNFHPDTCSVDDLARTRSKTWTRTDMPKKSLQTFTLGRLLPKWFTNNLPPRPKTGRNTFSWSTPEQTGGQLLEANHLFYAKKHSAKNDDLSPKHYLLLPTTLRELDRPSSGNSMHPSSNQVIYATCRRENLKPVTFAPATMNNQNDSNICQFTPPSYLTPPTSRHLKQEEKVNVIDTQVSAINKHNEYTTLIKDSYHPDTNDFKSASTTPYLAQHSGPIPMHQTRSNPPSTEQSSRTAQESTLPQICPGELVYPCCCTSCEPSCDSTWMVYDGVSAGQSGSDSTRTCPQCHSLETRRHSRTCYATDCQKSVQTNVDIEEPMAGTSNTRARTPQTQGSTNYLSVQELFNSCV</sequence>
<dbReference type="InterPro" id="IPR015919">
    <property type="entry name" value="Cadherin-like_sf"/>
</dbReference>
<keyword evidence="13" id="KW-1185">Reference proteome</keyword>
<dbReference type="Gene3D" id="2.60.40.60">
    <property type="entry name" value="Cadherins"/>
    <property type="match status" value="6"/>
</dbReference>
<organism evidence="12 13">
    <name type="scientific">Paragonimus heterotremus</name>
    <dbReference type="NCBI Taxonomy" id="100268"/>
    <lineage>
        <taxon>Eukaryota</taxon>
        <taxon>Metazoa</taxon>
        <taxon>Spiralia</taxon>
        <taxon>Lophotrochozoa</taxon>
        <taxon>Platyhelminthes</taxon>
        <taxon>Trematoda</taxon>
        <taxon>Digenea</taxon>
        <taxon>Plagiorchiida</taxon>
        <taxon>Troglotremata</taxon>
        <taxon>Troglotrematidae</taxon>
        <taxon>Paragonimus</taxon>
    </lineage>
</organism>
<dbReference type="SUPFAM" id="SSF49313">
    <property type="entry name" value="Cadherin-like"/>
    <property type="match status" value="6"/>
</dbReference>
<dbReference type="SMART" id="SM00112">
    <property type="entry name" value="CA"/>
    <property type="match status" value="6"/>
</dbReference>
<feature type="compositionally biased region" description="Polar residues" evidence="9">
    <location>
        <begin position="1302"/>
        <end position="1311"/>
    </location>
</feature>
<feature type="transmembrane region" description="Helical" evidence="10">
    <location>
        <begin position="1075"/>
        <end position="1101"/>
    </location>
</feature>
<dbReference type="PROSITE" id="PS50268">
    <property type="entry name" value="CADHERIN_2"/>
    <property type="match status" value="6"/>
</dbReference>
<dbReference type="GO" id="GO:0007156">
    <property type="term" value="P:homophilic cell adhesion via plasma membrane adhesion molecules"/>
    <property type="evidence" value="ECO:0007669"/>
    <property type="project" value="InterPro"/>
</dbReference>
<dbReference type="OrthoDB" id="6252479at2759"/>
<feature type="domain" description="Cadherin" evidence="11">
    <location>
        <begin position="540"/>
        <end position="644"/>
    </location>
</feature>
<comment type="caution">
    <text evidence="12">The sequence shown here is derived from an EMBL/GenBank/DDBJ whole genome shotgun (WGS) entry which is preliminary data.</text>
</comment>
<dbReference type="GO" id="GO:0005886">
    <property type="term" value="C:plasma membrane"/>
    <property type="evidence" value="ECO:0007669"/>
    <property type="project" value="InterPro"/>
</dbReference>
<keyword evidence="3" id="KW-0677">Repeat</keyword>
<dbReference type="GO" id="GO:0005509">
    <property type="term" value="F:calcium ion binding"/>
    <property type="evidence" value="ECO:0007669"/>
    <property type="project" value="UniProtKB-UniRule"/>
</dbReference>
<keyword evidence="5" id="KW-0130">Cell adhesion</keyword>
<evidence type="ECO:0000256" key="1">
    <source>
        <dbReference type="ARBA" id="ARBA00004370"/>
    </source>
</evidence>
<evidence type="ECO:0000259" key="11">
    <source>
        <dbReference type="PROSITE" id="PS50268"/>
    </source>
</evidence>
<dbReference type="InterPro" id="IPR002126">
    <property type="entry name" value="Cadherin-like_dom"/>
</dbReference>
<reference evidence="12" key="1">
    <citation type="submission" date="2019-05" db="EMBL/GenBank/DDBJ databases">
        <title>Annotation for the trematode Paragonimus heterotremus.</title>
        <authorList>
            <person name="Choi Y.-J."/>
        </authorList>
    </citation>
    <scope>NUCLEOTIDE SEQUENCE</scope>
    <source>
        <strain evidence="12">LC</strain>
    </source>
</reference>
<feature type="domain" description="Cadherin" evidence="11">
    <location>
        <begin position="943"/>
        <end position="1035"/>
    </location>
</feature>
<dbReference type="Pfam" id="PF00028">
    <property type="entry name" value="Cadherin"/>
    <property type="match status" value="2"/>
</dbReference>
<feature type="region of interest" description="Disordered" evidence="9">
    <location>
        <begin position="1460"/>
        <end position="1489"/>
    </location>
</feature>
<dbReference type="InterPro" id="IPR020894">
    <property type="entry name" value="Cadherin_CS"/>
</dbReference>
<evidence type="ECO:0000313" key="12">
    <source>
        <dbReference type="EMBL" id="KAF5405476.1"/>
    </source>
</evidence>
<evidence type="ECO:0000256" key="4">
    <source>
        <dbReference type="ARBA" id="ARBA00022837"/>
    </source>
</evidence>
<dbReference type="PROSITE" id="PS00232">
    <property type="entry name" value="CADHERIN_1"/>
    <property type="match status" value="4"/>
</dbReference>
<feature type="domain" description="Cadherin" evidence="11">
    <location>
        <begin position="392"/>
        <end position="519"/>
    </location>
</feature>
<keyword evidence="7 10" id="KW-0472">Membrane</keyword>
<proteinExistence type="predicted"/>
<evidence type="ECO:0000256" key="9">
    <source>
        <dbReference type="SAM" id="MobiDB-lite"/>
    </source>
</evidence>
<evidence type="ECO:0000256" key="10">
    <source>
        <dbReference type="SAM" id="Phobius"/>
    </source>
</evidence>
<dbReference type="PANTHER" id="PTHR24025">
    <property type="entry name" value="DESMOGLEIN FAMILY MEMBER"/>
    <property type="match status" value="1"/>
</dbReference>
<keyword evidence="2 10" id="KW-0812">Transmembrane</keyword>
<dbReference type="GO" id="GO:0005911">
    <property type="term" value="C:cell-cell junction"/>
    <property type="evidence" value="ECO:0007669"/>
    <property type="project" value="TreeGrafter"/>
</dbReference>
<accession>A0A8J4T4B6</accession>
<keyword evidence="6 10" id="KW-1133">Transmembrane helix</keyword>
<feature type="compositionally biased region" description="Polar residues" evidence="9">
    <location>
        <begin position="1470"/>
        <end position="1489"/>
    </location>
</feature>
<feature type="domain" description="Cadherin" evidence="11">
    <location>
        <begin position="773"/>
        <end position="921"/>
    </location>
</feature>
<dbReference type="PRINTS" id="PR00205">
    <property type="entry name" value="CADHERIN"/>
</dbReference>
<protein>
    <recommendedName>
        <fullName evidence="11">Cadherin domain-containing protein</fullName>
    </recommendedName>
</protein>
<name>A0A8J4T4B6_9TREM</name>
<evidence type="ECO:0000256" key="7">
    <source>
        <dbReference type="ARBA" id="ARBA00023136"/>
    </source>
</evidence>
<dbReference type="PANTHER" id="PTHR24025:SF23">
    <property type="entry name" value="NEURAL-CADHERIN"/>
    <property type="match status" value="1"/>
</dbReference>
<evidence type="ECO:0000256" key="2">
    <source>
        <dbReference type="ARBA" id="ARBA00022692"/>
    </source>
</evidence>
<evidence type="ECO:0000256" key="5">
    <source>
        <dbReference type="ARBA" id="ARBA00022889"/>
    </source>
</evidence>
<feature type="domain" description="Cadherin" evidence="11">
    <location>
        <begin position="645"/>
        <end position="772"/>
    </location>
</feature>